<dbReference type="Pfam" id="PF23947">
    <property type="entry name" value="DUF7281"/>
    <property type="match status" value="1"/>
</dbReference>
<evidence type="ECO:0000313" key="3">
    <source>
        <dbReference type="Proteomes" id="UP000198820"/>
    </source>
</evidence>
<organism evidence="2 3">
    <name type="scientific">Psychroflexus halocasei</name>
    <dbReference type="NCBI Taxonomy" id="908615"/>
    <lineage>
        <taxon>Bacteria</taxon>
        <taxon>Pseudomonadati</taxon>
        <taxon>Bacteroidota</taxon>
        <taxon>Flavobacteriia</taxon>
        <taxon>Flavobacteriales</taxon>
        <taxon>Flavobacteriaceae</taxon>
        <taxon>Psychroflexus</taxon>
    </lineage>
</organism>
<accession>A0A1H4AXE0</accession>
<dbReference type="InterPro" id="IPR055705">
    <property type="entry name" value="DUF7281"/>
</dbReference>
<name>A0A1H4AXE0_9FLAO</name>
<dbReference type="STRING" id="908615.SAMN05421540_105180"/>
<dbReference type="AlphaFoldDB" id="A0A1H4AXE0"/>
<reference evidence="2 3" key="1">
    <citation type="submission" date="2016-10" db="EMBL/GenBank/DDBJ databases">
        <authorList>
            <person name="de Groot N.N."/>
        </authorList>
    </citation>
    <scope>NUCLEOTIDE SEQUENCE [LARGE SCALE GENOMIC DNA]</scope>
    <source>
        <strain evidence="2 3">DSM 23581</strain>
    </source>
</reference>
<evidence type="ECO:0000259" key="1">
    <source>
        <dbReference type="Pfam" id="PF23947"/>
    </source>
</evidence>
<keyword evidence="3" id="KW-1185">Reference proteome</keyword>
<dbReference type="RefSeq" id="WP_093244080.1">
    <property type="nucleotide sequence ID" value="NZ_FNQF01000005.1"/>
</dbReference>
<feature type="domain" description="DUF7281" evidence="1">
    <location>
        <begin position="144"/>
        <end position="279"/>
    </location>
</feature>
<protein>
    <recommendedName>
        <fullName evidence="1">DUF7281 domain-containing protein</fullName>
    </recommendedName>
</protein>
<proteinExistence type="predicted"/>
<dbReference type="EMBL" id="FNQF01000005">
    <property type="protein sequence ID" value="SEA40551.1"/>
    <property type="molecule type" value="Genomic_DNA"/>
</dbReference>
<gene>
    <name evidence="2" type="ORF">SAMN05421540_105180</name>
</gene>
<evidence type="ECO:0000313" key="2">
    <source>
        <dbReference type="EMBL" id="SEA40551.1"/>
    </source>
</evidence>
<dbReference type="Proteomes" id="UP000198820">
    <property type="component" value="Unassembled WGS sequence"/>
</dbReference>
<sequence length="284" mass="33095">MKLTLRIAKILVQLIDGDSIPASSAKSKLIDELVFENILLRKGKHRKTIELLDETALHFYLANQLQINSIEDYISALENENSSRADFVKITSDSKDSKERVFKGFLINSYETIKATINHKEFIIQPQEGSFIFISDYENFKIPEEVTVIGVENAMNFNQIREQQYLFADLTPLFVSRYPQNQNKDFIKWINSIPNNYLHFGDFDLAGIGIYLNEYKKHLGEKASFFIPEQIDEFIRSHGNRKRFDLQKQNFKLKEIAEEELLALIEIIQQEQKGLDQEFFIGEI</sequence>